<dbReference type="Proteomes" id="UP000076871">
    <property type="component" value="Unassembled WGS sequence"/>
</dbReference>
<evidence type="ECO:0000313" key="2">
    <source>
        <dbReference type="EMBL" id="KZT01317.1"/>
    </source>
</evidence>
<dbReference type="SUPFAM" id="SSF52047">
    <property type="entry name" value="RNI-like"/>
    <property type="match status" value="1"/>
</dbReference>
<dbReference type="EMBL" id="KV427666">
    <property type="protein sequence ID" value="KZT01317.1"/>
    <property type="molecule type" value="Genomic_DNA"/>
</dbReference>
<dbReference type="Pfam" id="PF12937">
    <property type="entry name" value="F-box-like"/>
    <property type="match status" value="1"/>
</dbReference>
<dbReference type="InterPro" id="IPR032675">
    <property type="entry name" value="LRR_dom_sf"/>
</dbReference>
<evidence type="ECO:0000313" key="3">
    <source>
        <dbReference type="Proteomes" id="UP000076871"/>
    </source>
</evidence>
<protein>
    <recommendedName>
        <fullName evidence="1">F-box domain-containing protein</fullName>
    </recommendedName>
</protein>
<name>A0A165BMN0_9APHY</name>
<dbReference type="SUPFAM" id="SSF81383">
    <property type="entry name" value="F-box domain"/>
    <property type="match status" value="1"/>
</dbReference>
<feature type="domain" description="F-box" evidence="1">
    <location>
        <begin position="46"/>
        <end position="112"/>
    </location>
</feature>
<reference evidence="2 3" key="1">
    <citation type="journal article" date="2016" name="Mol. Biol. Evol.">
        <title>Comparative Genomics of Early-Diverging Mushroom-Forming Fungi Provides Insights into the Origins of Lignocellulose Decay Capabilities.</title>
        <authorList>
            <person name="Nagy L.G."/>
            <person name="Riley R."/>
            <person name="Tritt A."/>
            <person name="Adam C."/>
            <person name="Daum C."/>
            <person name="Floudas D."/>
            <person name="Sun H."/>
            <person name="Yadav J.S."/>
            <person name="Pangilinan J."/>
            <person name="Larsson K.H."/>
            <person name="Matsuura K."/>
            <person name="Barry K."/>
            <person name="Labutti K."/>
            <person name="Kuo R."/>
            <person name="Ohm R.A."/>
            <person name="Bhattacharya S.S."/>
            <person name="Shirouzu T."/>
            <person name="Yoshinaga Y."/>
            <person name="Martin F.M."/>
            <person name="Grigoriev I.V."/>
            <person name="Hibbett D.S."/>
        </authorList>
    </citation>
    <scope>NUCLEOTIDE SEQUENCE [LARGE SCALE GENOMIC DNA]</scope>
    <source>
        <strain evidence="2 3">93-53</strain>
    </source>
</reference>
<dbReference type="InParanoid" id="A0A165BMN0"/>
<proteinExistence type="predicted"/>
<dbReference type="Gene3D" id="1.20.1280.50">
    <property type="match status" value="1"/>
</dbReference>
<dbReference type="OrthoDB" id="3353710at2759"/>
<dbReference type="AlphaFoldDB" id="A0A165BMN0"/>
<sequence length="538" mass="60165">MSPKQVYTHLISCEMTPTLNTLHAQLKFLETTFLSWLATVRSSTNINRLPVEILELIFAHVPEPFELFPEEKHASPWSYGVLDICQLGPAMLVCRHWRNVIIANQALWGHISSQRQPALQRVLRGSGVSPLHVAVSGAIGKTLSRTFRDTPARLRELHVHDVDLTELASSLTFPAPELRSLTISKTSHCGYDNPNDAKASILFQGAAPALQFLWLRDADIYLNFHLPNLTHLTLTACHGASRLLPFLSNTPNLVHLAISEPVSASIPQLESPPISELVALPKLRCFALHTSRDVSKVGGLILSHLVLGADVAAYIKYAAKWHRPHIQALSRWSVTASVTRVSVVVGDYGYQGIRIQAVGPSGSICLEQGVLEQDTWVEDLTTLFSSAHIQELWLSERWEEQPTPLLKTLLRRAPHLERLVLNVEQVDELVDAPTVDDPVCLGRSITYVLPFDVVRRELEKSKLVLQRLVDARERLRTPEVTLVFCVDNDEAEQDARAILEGFETPVRYVVTQTPPRMTMPSTCPVPEYPCHAWSMRSK</sequence>
<dbReference type="InterPro" id="IPR001810">
    <property type="entry name" value="F-box_dom"/>
</dbReference>
<organism evidence="2 3">
    <name type="scientific">Laetiporus sulphureus 93-53</name>
    <dbReference type="NCBI Taxonomy" id="1314785"/>
    <lineage>
        <taxon>Eukaryota</taxon>
        <taxon>Fungi</taxon>
        <taxon>Dikarya</taxon>
        <taxon>Basidiomycota</taxon>
        <taxon>Agaricomycotina</taxon>
        <taxon>Agaricomycetes</taxon>
        <taxon>Polyporales</taxon>
        <taxon>Laetiporus</taxon>
    </lineage>
</organism>
<evidence type="ECO:0000259" key="1">
    <source>
        <dbReference type="Pfam" id="PF12937"/>
    </source>
</evidence>
<dbReference type="STRING" id="1314785.A0A165BMN0"/>
<keyword evidence="3" id="KW-1185">Reference proteome</keyword>
<dbReference type="Gene3D" id="3.80.10.10">
    <property type="entry name" value="Ribonuclease Inhibitor"/>
    <property type="match status" value="1"/>
</dbReference>
<dbReference type="GeneID" id="63831758"/>
<dbReference type="InterPro" id="IPR036047">
    <property type="entry name" value="F-box-like_dom_sf"/>
</dbReference>
<accession>A0A165BMN0</accession>
<dbReference type="RefSeq" id="XP_040759057.1">
    <property type="nucleotide sequence ID" value="XM_040914731.1"/>
</dbReference>
<gene>
    <name evidence="2" type="ORF">LAESUDRAFT_815938</name>
</gene>